<dbReference type="Gene3D" id="3.30.465.10">
    <property type="match status" value="1"/>
</dbReference>
<comment type="caution">
    <text evidence="4">The sequence shown here is derived from an EMBL/GenBank/DDBJ whole genome shotgun (WGS) entry which is preliminary data.</text>
</comment>
<dbReference type="SUPFAM" id="SSF56176">
    <property type="entry name" value="FAD-binding/transporter-associated domain-like"/>
    <property type="match status" value="1"/>
</dbReference>
<name>A0A2M8VPZ3_9BURK</name>
<sequence>MPRKNSNPAAIKQIELFREQILAAAKTQTPLSIQGGGTKSWYGNNNQFTKLDTRPYSGILEYQPEELVITACAGTPLKEIEAALTDKNQMLPFEPPHFGENATFGGAIAAGLAGPGRISAGNLRDFVLGARIMDGKGQDLSFGGQVMKNVAGYDVSRLLPGSMGTLSLLLEASVKVLPKPAATTTLRCAVTQAHALQLTNQWAGQPLPLAASCWIGSAKSNKEGELTIRLSGAAAAVKAAIPLMSAAVNAVELDPEVAKSFWRDLREQQLPSFTNLSPDETLYRLSLPAACGSLTLPGMQDEIVLEWHGQQRWLKASGDESTFASIKILANTHGGHASRFKQGANVDPSYQRFTLLSEQAHSAALEAVQARLRNAFDPAGVFASHRLP</sequence>
<keyword evidence="1" id="KW-0285">Flavoprotein</keyword>
<proteinExistence type="predicted"/>
<dbReference type="Proteomes" id="UP000229366">
    <property type="component" value="Unassembled WGS sequence"/>
</dbReference>
<dbReference type="InterPro" id="IPR006094">
    <property type="entry name" value="Oxid_FAD_bind_N"/>
</dbReference>
<feature type="domain" description="FAD-binding PCMH-type" evidence="3">
    <location>
        <begin position="4"/>
        <end position="179"/>
    </location>
</feature>
<dbReference type="SUPFAM" id="SSF55103">
    <property type="entry name" value="FAD-linked oxidases, C-terminal domain"/>
    <property type="match status" value="1"/>
</dbReference>
<dbReference type="GO" id="GO:0003824">
    <property type="term" value="F:catalytic activity"/>
    <property type="evidence" value="ECO:0007669"/>
    <property type="project" value="InterPro"/>
</dbReference>
<dbReference type="RefSeq" id="WP_100379675.1">
    <property type="nucleotide sequence ID" value="NZ_CBCSBW010000003.1"/>
</dbReference>
<evidence type="ECO:0000313" key="5">
    <source>
        <dbReference type="Proteomes" id="UP000229366"/>
    </source>
</evidence>
<dbReference type="Pfam" id="PF01565">
    <property type="entry name" value="FAD_binding_4"/>
    <property type="match status" value="1"/>
</dbReference>
<keyword evidence="5" id="KW-1185">Reference proteome</keyword>
<gene>
    <name evidence="4" type="ORF">B0G85_1352</name>
</gene>
<dbReference type="EMBL" id="PGTX01000003">
    <property type="protein sequence ID" value="PJI79248.1"/>
    <property type="molecule type" value="Genomic_DNA"/>
</dbReference>
<dbReference type="InterPro" id="IPR016164">
    <property type="entry name" value="FAD-linked_Oxase-like_C"/>
</dbReference>
<dbReference type="NCBIfam" id="NF008439">
    <property type="entry name" value="PRK11282.1"/>
    <property type="match status" value="1"/>
</dbReference>
<evidence type="ECO:0000313" key="4">
    <source>
        <dbReference type="EMBL" id="PJI79248.1"/>
    </source>
</evidence>
<organism evidence="4 5">
    <name type="scientific">Polynucleobacter brandtiae</name>
    <dbReference type="NCBI Taxonomy" id="1938816"/>
    <lineage>
        <taxon>Bacteria</taxon>
        <taxon>Pseudomonadati</taxon>
        <taxon>Pseudomonadota</taxon>
        <taxon>Betaproteobacteria</taxon>
        <taxon>Burkholderiales</taxon>
        <taxon>Burkholderiaceae</taxon>
        <taxon>Polynucleobacter</taxon>
    </lineage>
</organism>
<keyword evidence="2" id="KW-0274">FAD</keyword>
<dbReference type="InterPro" id="IPR036318">
    <property type="entry name" value="FAD-bd_PCMH-like_sf"/>
</dbReference>
<evidence type="ECO:0000259" key="3">
    <source>
        <dbReference type="PROSITE" id="PS51387"/>
    </source>
</evidence>
<dbReference type="PROSITE" id="PS51387">
    <property type="entry name" value="FAD_PCMH"/>
    <property type="match status" value="1"/>
</dbReference>
<dbReference type="GO" id="GO:0071949">
    <property type="term" value="F:FAD binding"/>
    <property type="evidence" value="ECO:0007669"/>
    <property type="project" value="InterPro"/>
</dbReference>
<dbReference type="AlphaFoldDB" id="A0A2M8VPZ3"/>
<evidence type="ECO:0000256" key="1">
    <source>
        <dbReference type="ARBA" id="ARBA00022630"/>
    </source>
</evidence>
<protein>
    <submittedName>
        <fullName evidence="4">Glycolate oxidase FAD binding subunit</fullName>
    </submittedName>
</protein>
<reference evidence="4 5" key="1">
    <citation type="submission" date="2017-11" db="EMBL/GenBank/DDBJ databases">
        <title>Genomic Encyclopedia of Type Strains, Phase III (KMG-III): the genomes of soil and plant-associated and newly described type strains.</title>
        <authorList>
            <person name="Whitman W."/>
        </authorList>
    </citation>
    <scope>NUCLEOTIDE SEQUENCE [LARGE SCALE GENOMIC DNA]</scope>
    <source>
        <strain evidence="4 5">UB-Domo-W1</strain>
    </source>
</reference>
<dbReference type="InterPro" id="IPR016166">
    <property type="entry name" value="FAD-bd_PCMH"/>
</dbReference>
<dbReference type="InterPro" id="IPR016169">
    <property type="entry name" value="FAD-bd_PCMH_sub2"/>
</dbReference>
<evidence type="ECO:0000256" key="2">
    <source>
        <dbReference type="ARBA" id="ARBA00022827"/>
    </source>
</evidence>
<dbReference type="PANTHER" id="PTHR11748:SF103">
    <property type="entry name" value="GLYCOLATE OXIDASE SUBUNIT GLCE"/>
    <property type="match status" value="1"/>
</dbReference>
<accession>A0A2M8VPZ3</accession>
<dbReference type="OrthoDB" id="9811557at2"/>
<dbReference type="PANTHER" id="PTHR11748">
    <property type="entry name" value="D-LACTATE DEHYDROGENASE"/>
    <property type="match status" value="1"/>
</dbReference>